<reference evidence="5 6" key="1">
    <citation type="submission" date="2018-05" db="EMBL/GenBank/DDBJ databases">
        <title>Reference genomes for bee gut microbiota database.</title>
        <authorList>
            <person name="Ellegaard K.M."/>
        </authorList>
    </citation>
    <scope>NUCLEOTIDE SEQUENCE [LARGE SCALE GENOMIC DNA]</scope>
    <source>
        <strain evidence="5 6">ESL0186</strain>
    </source>
</reference>
<keyword evidence="2" id="KW-0238">DNA-binding</keyword>
<gene>
    <name evidence="5" type="ORF">DKL58_03530</name>
</gene>
<dbReference type="RefSeq" id="WP_109586116.1">
    <property type="nucleotide sequence ID" value="NZ_CP029477.1"/>
</dbReference>
<accession>A0ABM6VZV3</accession>
<feature type="domain" description="HTH marR-type" evidence="4">
    <location>
        <begin position="1"/>
        <end position="136"/>
    </location>
</feature>
<dbReference type="InterPro" id="IPR036388">
    <property type="entry name" value="WH-like_DNA-bd_sf"/>
</dbReference>
<evidence type="ECO:0000256" key="2">
    <source>
        <dbReference type="ARBA" id="ARBA00023125"/>
    </source>
</evidence>
<dbReference type="SUPFAM" id="SSF46785">
    <property type="entry name" value="Winged helix' DNA-binding domain"/>
    <property type="match status" value="1"/>
</dbReference>
<evidence type="ECO:0000313" key="6">
    <source>
        <dbReference type="Proteomes" id="UP000246036"/>
    </source>
</evidence>
<dbReference type="PANTHER" id="PTHR42756:SF1">
    <property type="entry name" value="TRANSCRIPTIONAL REPRESSOR OF EMRAB OPERON"/>
    <property type="match status" value="1"/>
</dbReference>
<evidence type="ECO:0000313" key="5">
    <source>
        <dbReference type="EMBL" id="AWM75094.1"/>
    </source>
</evidence>
<sequence>MNRLGLALQRVQNTFNRNADYYARKIGLTGTQMLIIEYLASFAQNKSIYQKDIEHEFNIRKSTATNVLRLMEEKGLITKKVDQHDTRLKAIILTEKAIKLGPKITYYFVNSENSYAEILGADTKKELVKNLQKLNEAISENSSKK</sequence>
<dbReference type="PROSITE" id="PS50995">
    <property type="entry name" value="HTH_MARR_2"/>
    <property type="match status" value="1"/>
</dbReference>
<dbReference type="Proteomes" id="UP000246036">
    <property type="component" value="Chromosome"/>
</dbReference>
<protein>
    <submittedName>
        <fullName evidence="5">MarR family transcriptional regulator</fullName>
    </submittedName>
</protein>
<proteinExistence type="predicted"/>
<dbReference type="InterPro" id="IPR000835">
    <property type="entry name" value="HTH_MarR-typ"/>
</dbReference>
<keyword evidence="6" id="KW-1185">Reference proteome</keyword>
<evidence type="ECO:0000256" key="1">
    <source>
        <dbReference type="ARBA" id="ARBA00023015"/>
    </source>
</evidence>
<keyword evidence="3" id="KW-0804">Transcription</keyword>
<evidence type="ECO:0000256" key="3">
    <source>
        <dbReference type="ARBA" id="ARBA00023163"/>
    </source>
</evidence>
<keyword evidence="1" id="KW-0805">Transcription regulation</keyword>
<dbReference type="PANTHER" id="PTHR42756">
    <property type="entry name" value="TRANSCRIPTIONAL REGULATOR, MARR"/>
    <property type="match status" value="1"/>
</dbReference>
<dbReference type="Gene3D" id="1.10.10.10">
    <property type="entry name" value="Winged helix-like DNA-binding domain superfamily/Winged helix DNA-binding domain"/>
    <property type="match status" value="1"/>
</dbReference>
<dbReference type="Pfam" id="PF12802">
    <property type="entry name" value="MarR_2"/>
    <property type="match status" value="1"/>
</dbReference>
<name>A0ABM6VZV3_9LACO</name>
<dbReference type="EMBL" id="CP029477">
    <property type="protein sequence ID" value="AWM75094.1"/>
    <property type="molecule type" value="Genomic_DNA"/>
</dbReference>
<organism evidence="5 6">
    <name type="scientific">Lactobacillus kullabergensis</name>
    <dbReference type="NCBI Taxonomy" id="1218493"/>
    <lineage>
        <taxon>Bacteria</taxon>
        <taxon>Bacillati</taxon>
        <taxon>Bacillota</taxon>
        <taxon>Bacilli</taxon>
        <taxon>Lactobacillales</taxon>
        <taxon>Lactobacillaceae</taxon>
        <taxon>Lactobacillus</taxon>
    </lineage>
</organism>
<dbReference type="InterPro" id="IPR036390">
    <property type="entry name" value="WH_DNA-bd_sf"/>
</dbReference>
<dbReference type="SMART" id="SM00347">
    <property type="entry name" value="HTH_MARR"/>
    <property type="match status" value="1"/>
</dbReference>
<evidence type="ECO:0000259" key="4">
    <source>
        <dbReference type="PROSITE" id="PS50995"/>
    </source>
</evidence>